<accession>A0A8H7E0J9</accession>
<reference evidence="1" key="1">
    <citation type="submission" date="2020-02" db="EMBL/GenBank/DDBJ databases">
        <authorList>
            <person name="Palmer J.M."/>
        </authorList>
    </citation>
    <scope>NUCLEOTIDE SEQUENCE</scope>
    <source>
        <strain evidence="1">EPUS1.4</strain>
        <tissue evidence="1">Thallus</tissue>
    </source>
</reference>
<sequence>MSMAVQPSRALLEHILPRLYERLYLQHGSSALVSLPYIADPVIGLKQATTSSQTSAIAEDDQFATVSRQC</sequence>
<comment type="caution">
    <text evidence="1">The sequence shown here is derived from an EMBL/GenBank/DDBJ whole genome shotgun (WGS) entry which is preliminary data.</text>
</comment>
<keyword evidence="2" id="KW-1185">Reference proteome</keyword>
<protein>
    <submittedName>
        <fullName evidence="1">Uncharacterized protein</fullName>
    </submittedName>
</protein>
<organism evidence="1 2">
    <name type="scientific">Endocarpon pusillum</name>
    <dbReference type="NCBI Taxonomy" id="364733"/>
    <lineage>
        <taxon>Eukaryota</taxon>
        <taxon>Fungi</taxon>
        <taxon>Dikarya</taxon>
        <taxon>Ascomycota</taxon>
        <taxon>Pezizomycotina</taxon>
        <taxon>Eurotiomycetes</taxon>
        <taxon>Chaetothyriomycetidae</taxon>
        <taxon>Verrucariales</taxon>
        <taxon>Verrucariaceae</taxon>
        <taxon>Endocarpon</taxon>
    </lineage>
</organism>
<name>A0A8H7E0J9_9EURO</name>
<evidence type="ECO:0000313" key="2">
    <source>
        <dbReference type="Proteomes" id="UP000606974"/>
    </source>
</evidence>
<proteinExistence type="predicted"/>
<gene>
    <name evidence="1" type="ORF">GJ744_001538</name>
</gene>
<dbReference type="AlphaFoldDB" id="A0A8H7E0J9"/>
<dbReference type="Proteomes" id="UP000606974">
    <property type="component" value="Unassembled WGS sequence"/>
</dbReference>
<evidence type="ECO:0000313" key="1">
    <source>
        <dbReference type="EMBL" id="KAF7504957.1"/>
    </source>
</evidence>
<dbReference type="EMBL" id="JAACFV010000122">
    <property type="protein sequence ID" value="KAF7504957.1"/>
    <property type="molecule type" value="Genomic_DNA"/>
</dbReference>